<dbReference type="Gene3D" id="3.90.780.10">
    <property type="entry name" value="5'-Nucleotidase, C-terminal domain"/>
    <property type="match status" value="1"/>
</dbReference>
<dbReference type="Proteomes" id="UP001321047">
    <property type="component" value="Unassembled WGS sequence"/>
</dbReference>
<accession>A0AAP2ZC20</accession>
<sequence>MPPRLLQYSDVENACDNPSVIGRLARTIARYRDDHTLVVGTGDNTSPGVLPLVTEGRQALRFYQAIDPDFETFGNHDFDHGLEATRDIVKESPQTWLTANVNQNGARFAAESGVQPWAVREVAGTRLGFTGVTTPRTVSLNPMATPLEIDDPVQSVRDALSALQDEDVDYTVVCSHLGRGDDELARAVDADVIAGGHVPSVRTEIIDGTLLTRPGDGGSAIVEVTFEGETPSATIRRTSSVEPDLTVVSAFEELFTKTGLDEVVSHTETPLDRSETTIFGGECRLGNFVTDAYRWKTGADVALQNSGGLRTGQTLEGAVTAADVISLVPFEEPVAVAEVTGRQLERIFEGGAGVDLGFAEPNWWHAQVSGATLEWDPRDHTVSVIDIDGEALDPDGCYHLATSDYLFHTDDEFAALEPAYRIERTAETQYEVLLEYARHCGVETKRKGRVLRLDDTELSE</sequence>
<dbReference type="SUPFAM" id="SSF55816">
    <property type="entry name" value="5'-nucleotidase (syn. UDP-sugar hydrolase), C-terminal domain"/>
    <property type="match status" value="1"/>
</dbReference>
<evidence type="ECO:0000256" key="1">
    <source>
        <dbReference type="ARBA" id="ARBA00022729"/>
    </source>
</evidence>
<gene>
    <name evidence="4" type="ORF">OB919_18445</name>
</gene>
<proteinExistence type="predicted"/>
<dbReference type="AlphaFoldDB" id="A0AAP2ZC20"/>
<dbReference type="SUPFAM" id="SSF56300">
    <property type="entry name" value="Metallo-dependent phosphatases"/>
    <property type="match status" value="1"/>
</dbReference>
<evidence type="ECO:0000259" key="2">
    <source>
        <dbReference type="Pfam" id="PF00149"/>
    </source>
</evidence>
<keyword evidence="5" id="KW-1185">Reference proteome</keyword>
<dbReference type="PRINTS" id="PR01607">
    <property type="entry name" value="APYRASEFAMLY"/>
</dbReference>
<dbReference type="Gene3D" id="3.60.21.10">
    <property type="match status" value="1"/>
</dbReference>
<dbReference type="Pfam" id="PF02872">
    <property type="entry name" value="5_nucleotid_C"/>
    <property type="match status" value="1"/>
</dbReference>
<dbReference type="GO" id="GO:0009166">
    <property type="term" value="P:nucleotide catabolic process"/>
    <property type="evidence" value="ECO:0007669"/>
    <property type="project" value="InterPro"/>
</dbReference>
<dbReference type="InterPro" id="IPR004843">
    <property type="entry name" value="Calcineurin-like_PHP"/>
</dbReference>
<dbReference type="Pfam" id="PF00149">
    <property type="entry name" value="Metallophos"/>
    <property type="match status" value="1"/>
</dbReference>
<dbReference type="GO" id="GO:0016787">
    <property type="term" value="F:hydrolase activity"/>
    <property type="evidence" value="ECO:0007669"/>
    <property type="project" value="InterPro"/>
</dbReference>
<dbReference type="InterPro" id="IPR006179">
    <property type="entry name" value="5_nucleotidase/apyrase"/>
</dbReference>
<evidence type="ECO:0000259" key="3">
    <source>
        <dbReference type="Pfam" id="PF02872"/>
    </source>
</evidence>
<organism evidence="4 5">
    <name type="scientific">Natronosalvus hydrolyticus</name>
    <dbReference type="NCBI Taxonomy" id="2979988"/>
    <lineage>
        <taxon>Archaea</taxon>
        <taxon>Methanobacteriati</taxon>
        <taxon>Methanobacteriota</taxon>
        <taxon>Stenosarchaea group</taxon>
        <taxon>Halobacteria</taxon>
        <taxon>Halobacteriales</taxon>
        <taxon>Natrialbaceae</taxon>
        <taxon>Natronosalvus</taxon>
    </lineage>
</organism>
<dbReference type="CDD" id="cd00845">
    <property type="entry name" value="MPP_UshA_N_like"/>
    <property type="match status" value="1"/>
</dbReference>
<dbReference type="InterPro" id="IPR029052">
    <property type="entry name" value="Metallo-depent_PP-like"/>
</dbReference>
<evidence type="ECO:0000313" key="4">
    <source>
        <dbReference type="EMBL" id="MCU4753935.1"/>
    </source>
</evidence>
<name>A0AAP2ZC20_9EURY</name>
<evidence type="ECO:0000313" key="5">
    <source>
        <dbReference type="Proteomes" id="UP001321047"/>
    </source>
</evidence>
<dbReference type="PANTHER" id="PTHR11575">
    <property type="entry name" value="5'-NUCLEOTIDASE-RELATED"/>
    <property type="match status" value="1"/>
</dbReference>
<comment type="caution">
    <text evidence="4">The sequence shown here is derived from an EMBL/GenBank/DDBJ whole genome shotgun (WGS) entry which is preliminary data.</text>
</comment>
<dbReference type="InterPro" id="IPR036907">
    <property type="entry name" value="5'-Nucleotdase_C_sf"/>
</dbReference>
<feature type="domain" description="Calcineurin-like phosphoesterase" evidence="2">
    <location>
        <begin position="21"/>
        <end position="199"/>
    </location>
</feature>
<dbReference type="InterPro" id="IPR008334">
    <property type="entry name" value="5'-Nucleotdase_C"/>
</dbReference>
<reference evidence="4 5" key="1">
    <citation type="submission" date="2022-09" db="EMBL/GenBank/DDBJ databases">
        <title>Enrichment on poylsaccharides allowed isolation of novel metabolic and taxonomic groups of Haloarchaea.</title>
        <authorList>
            <person name="Sorokin D.Y."/>
            <person name="Elcheninov A.G."/>
            <person name="Khizhniak T.V."/>
            <person name="Kolganova T.V."/>
            <person name="Kublanov I.V."/>
        </authorList>
    </citation>
    <scope>NUCLEOTIDE SEQUENCE [LARGE SCALE GENOMIC DNA]</scope>
    <source>
        <strain evidence="4 5">AArc-curdl1</strain>
    </source>
</reference>
<dbReference type="EMBL" id="JAOPJZ010000025">
    <property type="protein sequence ID" value="MCU4753935.1"/>
    <property type="molecule type" value="Genomic_DNA"/>
</dbReference>
<keyword evidence="1" id="KW-0732">Signal</keyword>
<dbReference type="PANTHER" id="PTHR11575:SF24">
    <property type="entry name" value="5'-NUCLEOTIDASE"/>
    <property type="match status" value="1"/>
</dbReference>
<dbReference type="RefSeq" id="WP_342810239.1">
    <property type="nucleotide sequence ID" value="NZ_JAOPJZ010000025.1"/>
</dbReference>
<protein>
    <submittedName>
        <fullName evidence="4">5'-nucleotidase C-terminal domain-containing protein</fullName>
    </submittedName>
</protein>
<feature type="domain" description="5'-Nucleotidase C-terminal" evidence="3">
    <location>
        <begin position="264"/>
        <end position="416"/>
    </location>
</feature>